<dbReference type="AlphaFoldDB" id="A0A2S0N601"/>
<organism evidence="1 2">
    <name type="scientific">Simplicispira suum</name>
    <dbReference type="NCBI Taxonomy" id="2109915"/>
    <lineage>
        <taxon>Bacteria</taxon>
        <taxon>Pseudomonadati</taxon>
        <taxon>Pseudomonadota</taxon>
        <taxon>Betaproteobacteria</taxon>
        <taxon>Burkholderiales</taxon>
        <taxon>Comamonadaceae</taxon>
        <taxon>Simplicispira</taxon>
    </lineage>
</organism>
<dbReference type="KEGG" id="simp:C6571_19325"/>
<name>A0A2S0N601_9BURK</name>
<geneLocation type="plasmid" evidence="1 2">
    <name>unnamed2</name>
</geneLocation>
<protein>
    <submittedName>
        <fullName evidence="1">Uncharacterized protein</fullName>
    </submittedName>
</protein>
<dbReference type="EMBL" id="CP027671">
    <property type="protein sequence ID" value="AVO43574.1"/>
    <property type="molecule type" value="Genomic_DNA"/>
</dbReference>
<evidence type="ECO:0000313" key="2">
    <source>
        <dbReference type="Proteomes" id="UP000239326"/>
    </source>
</evidence>
<evidence type="ECO:0000313" key="1">
    <source>
        <dbReference type="EMBL" id="AVO43574.1"/>
    </source>
</evidence>
<reference evidence="1 2" key="1">
    <citation type="submission" date="2018-03" db="EMBL/GenBank/DDBJ databases">
        <title>Genome sequencing of Simplicispira sp.</title>
        <authorList>
            <person name="Kim S.-J."/>
            <person name="Heo J."/>
            <person name="Kwon S.-W."/>
        </authorList>
    </citation>
    <scope>NUCLEOTIDE SEQUENCE [LARGE SCALE GENOMIC DNA]</scope>
    <source>
        <strain evidence="1 2">SC1-8</strain>
        <plasmid evidence="1 2">unnamed2</plasmid>
    </source>
</reference>
<dbReference type="Proteomes" id="UP000239326">
    <property type="component" value="Plasmid unnamed2"/>
</dbReference>
<accession>A0A2S0N601</accession>
<gene>
    <name evidence="1" type="ORF">C6571_19325</name>
</gene>
<proteinExistence type="predicted"/>
<sequence>MTIQLAIGQAPSQRRKIWINNKNAGISFNRQIVRVPVDFLLIQEIQEPSYRLRKHLHLLHIHNSFRCDLVLTNELRFQFLATLGA</sequence>
<keyword evidence="2" id="KW-1185">Reference proteome</keyword>
<keyword evidence="1" id="KW-0614">Plasmid</keyword>